<evidence type="ECO:0000313" key="4">
    <source>
        <dbReference type="EMBL" id="BCB07906.1"/>
    </source>
</evidence>
<sequence>MAPTEDIQWEVAVVIVITVKELAGLLAMHGDVGAIKVQHDLLWWFVMLFNEVMPQQLMGLHYCLPIGVLLHPAQRRLACQRILFTERCLKGLIIAQGLMVVEIFIASGDTEHPLTNQSVELMTNLFRCAGIMKHGGQAACQAMLFIDFTKQE</sequence>
<dbReference type="EMBL" id="AP022843">
    <property type="protein sequence ID" value="BCB09097.1"/>
    <property type="molecule type" value="Genomic_DNA"/>
</dbReference>
<accession>A0A6F8U838</accession>
<name>A0A6F8U838_9GAMM</name>
<keyword evidence="9" id="KW-1185">Reference proteome</keyword>
<evidence type="ECO:0000313" key="6">
    <source>
        <dbReference type="EMBL" id="BCB09097.1"/>
    </source>
</evidence>
<dbReference type="EMBL" id="AP022843">
    <property type="protein sequence ID" value="BCB09094.1"/>
    <property type="molecule type" value="Genomic_DNA"/>
</dbReference>
<dbReference type="EMBL" id="AP022843">
    <property type="protein sequence ID" value="BCB07540.1"/>
    <property type="molecule type" value="Genomic_DNA"/>
</dbReference>
<evidence type="ECO:0000313" key="8">
    <source>
        <dbReference type="EMBL" id="BCB09402.1"/>
    </source>
</evidence>
<dbReference type="EMBL" id="AP022843">
    <property type="protein sequence ID" value="BCB09100.1"/>
    <property type="molecule type" value="Genomic_DNA"/>
</dbReference>
<evidence type="ECO:0000313" key="2">
    <source>
        <dbReference type="EMBL" id="BCB07532.1"/>
    </source>
</evidence>
<dbReference type="Proteomes" id="UP000502259">
    <property type="component" value="Chromosome"/>
</dbReference>
<evidence type="ECO:0000313" key="3">
    <source>
        <dbReference type="EMBL" id="BCB07540.1"/>
    </source>
</evidence>
<evidence type="ECO:0000313" key="5">
    <source>
        <dbReference type="EMBL" id="BCB09094.1"/>
    </source>
</evidence>
<evidence type="ECO:0000313" key="9">
    <source>
        <dbReference type="Proteomes" id="UP000502259"/>
    </source>
</evidence>
<dbReference type="EMBL" id="AP022843">
    <property type="protein sequence ID" value="BCB07906.1"/>
    <property type="molecule type" value="Genomic_DNA"/>
</dbReference>
<organism evidence="7 9">
    <name type="scientific">Halomonas hydrothermalis</name>
    <dbReference type="NCBI Taxonomy" id="115561"/>
    <lineage>
        <taxon>Bacteria</taxon>
        <taxon>Pseudomonadati</taxon>
        <taxon>Pseudomonadota</taxon>
        <taxon>Gammaproteobacteria</taxon>
        <taxon>Oceanospirillales</taxon>
        <taxon>Halomonadaceae</taxon>
        <taxon>Halomonas</taxon>
    </lineage>
</organism>
<evidence type="ECO:0000313" key="7">
    <source>
        <dbReference type="EMBL" id="BCB09100.1"/>
    </source>
</evidence>
<protein>
    <submittedName>
        <fullName evidence="7">Uncharacterized protein</fullName>
    </submittedName>
</protein>
<dbReference type="EMBL" id="AP022843">
    <property type="protein sequence ID" value="BCB07087.1"/>
    <property type="molecule type" value="Genomic_DNA"/>
</dbReference>
<evidence type="ECO:0000313" key="1">
    <source>
        <dbReference type="EMBL" id="BCB07087.1"/>
    </source>
</evidence>
<reference evidence="7 9" key="1">
    <citation type="submission" date="2020-03" db="EMBL/GenBank/DDBJ databases">
        <title>Complete Genome Sequence of Halomonas hydrothermalis Strain Slthf2, Halophilic Bacterium Isolated from Deep-Sea Hydrothermal-Vent Environments.</title>
        <authorList>
            <person name="Takeyama N."/>
            <person name="Huang M."/>
            <person name="Sato K."/>
            <person name="Galipon J."/>
            <person name="Arakawa K."/>
        </authorList>
    </citation>
    <scope>NUCLEOTIDE SEQUENCE [LARGE SCALE GENOMIC DNA]</scope>
    <source>
        <strain evidence="7 9">Slthf2</strain>
    </source>
</reference>
<dbReference type="EMBL" id="AP022843">
    <property type="protein sequence ID" value="BCB09402.1"/>
    <property type="molecule type" value="Genomic_DNA"/>
</dbReference>
<proteinExistence type="predicted"/>
<dbReference type="EMBL" id="AP022843">
    <property type="protein sequence ID" value="BCB07532.1"/>
    <property type="molecule type" value="Genomic_DNA"/>
</dbReference>
<dbReference type="AlphaFoldDB" id="A0A6F8U838"/>
<gene>
    <name evidence="1" type="ORF">HHSLTHF2_09770</name>
    <name evidence="2" type="ORF">HHSLTHF2_14220</name>
    <name evidence="3" type="ORF">HHSLTHF2_14300</name>
    <name evidence="4" type="ORF">HHSLTHF2_17960</name>
    <name evidence="5" type="ORF">HHSLTHF2_29840</name>
    <name evidence="6" type="ORF">HHSLTHF2_29870</name>
    <name evidence="7" type="ORF">HHSLTHF2_29900</name>
    <name evidence="8" type="ORF">HHSLTHF2_32920</name>
</gene>